<proteinExistence type="predicted"/>
<keyword evidence="3" id="KW-1185">Reference proteome</keyword>
<protein>
    <recommendedName>
        <fullName evidence="4">DUF2490 domain-containing protein</fullName>
    </recommendedName>
</protein>
<feature type="chain" id="PRO_5001920092" description="DUF2490 domain-containing protein" evidence="1">
    <location>
        <begin position="22"/>
        <end position="188"/>
    </location>
</feature>
<dbReference type="AlphaFoldDB" id="A0A095VU70"/>
<dbReference type="Proteomes" id="UP000029640">
    <property type="component" value="Unassembled WGS sequence"/>
</dbReference>
<evidence type="ECO:0000313" key="2">
    <source>
        <dbReference type="EMBL" id="KGE05002.1"/>
    </source>
</evidence>
<gene>
    <name evidence="2" type="ORF">HRUBRA_00475</name>
</gene>
<keyword evidence="1" id="KW-0732">Signal</keyword>
<feature type="signal peptide" evidence="1">
    <location>
        <begin position="1"/>
        <end position="21"/>
    </location>
</feature>
<dbReference type="EMBL" id="AUVB01000013">
    <property type="protein sequence ID" value="KGE05002.1"/>
    <property type="molecule type" value="Genomic_DNA"/>
</dbReference>
<reference evidence="2 3" key="1">
    <citation type="journal article" date="2014" name="Genome Announc.">
        <title>Genome Sequence of Gammaproteobacterial Pseudohaliea rubra Type Strain DSM 19751, Isolated from Coastal Seawater of the Mediterranean Sea.</title>
        <authorList>
            <person name="Spring S."/>
            <person name="Fiebig A."/>
            <person name="Riedel T."/>
            <person name="Goker M."/>
            <person name="Klenk H.P."/>
        </authorList>
    </citation>
    <scope>NUCLEOTIDE SEQUENCE [LARGE SCALE GENOMIC DNA]</scope>
    <source>
        <strain evidence="2 3">DSM 19751</strain>
    </source>
</reference>
<comment type="caution">
    <text evidence="2">The sequence shown here is derived from an EMBL/GenBank/DDBJ whole genome shotgun (WGS) entry which is preliminary data.</text>
</comment>
<name>A0A095VU70_9GAMM</name>
<evidence type="ECO:0000313" key="3">
    <source>
        <dbReference type="Proteomes" id="UP000029640"/>
    </source>
</evidence>
<organism evidence="2 3">
    <name type="scientific">Pseudohaliea rubra DSM 19751</name>
    <dbReference type="NCBI Taxonomy" id="1265313"/>
    <lineage>
        <taxon>Bacteria</taxon>
        <taxon>Pseudomonadati</taxon>
        <taxon>Pseudomonadota</taxon>
        <taxon>Gammaproteobacteria</taxon>
        <taxon>Cellvibrionales</taxon>
        <taxon>Halieaceae</taxon>
        <taxon>Pseudohaliea</taxon>
    </lineage>
</organism>
<accession>A0A095VU70</accession>
<evidence type="ECO:0008006" key="4">
    <source>
        <dbReference type="Google" id="ProtNLM"/>
    </source>
</evidence>
<evidence type="ECO:0000256" key="1">
    <source>
        <dbReference type="SAM" id="SignalP"/>
    </source>
</evidence>
<dbReference type="HOGENOM" id="CLU_1439251_0_0_6"/>
<sequence>MRVFPALLGALLFYSVLPAHAEPTINEYNAYLKKGPWTALYRRSEGTWHAQLTRKAGAFTLGYRQADLRLAREHRGSIEQALMKRGNVSLAHRLEYRSFDRSRLDDHWRYRLIVDYRHPVTDKVVAWVRLQPRLAHFGGRRLFDARDQVGLEFQFGSLRLSPFYERYALRRWDRHGGNVIGLHATIEL</sequence>